<protein>
    <submittedName>
        <fullName evidence="1">Uncharacterized protein</fullName>
    </submittedName>
</protein>
<dbReference type="AlphaFoldDB" id="A0A0E9WDB9"/>
<evidence type="ECO:0000313" key="1">
    <source>
        <dbReference type="EMBL" id="JAH88384.1"/>
    </source>
</evidence>
<reference evidence="1" key="2">
    <citation type="journal article" date="2015" name="Fish Shellfish Immunol.">
        <title>Early steps in the European eel (Anguilla anguilla)-Vibrio vulnificus interaction in the gills: Role of the RtxA13 toxin.</title>
        <authorList>
            <person name="Callol A."/>
            <person name="Pajuelo D."/>
            <person name="Ebbesson L."/>
            <person name="Teles M."/>
            <person name="MacKenzie S."/>
            <person name="Amaro C."/>
        </authorList>
    </citation>
    <scope>NUCLEOTIDE SEQUENCE</scope>
</reference>
<proteinExistence type="predicted"/>
<reference evidence="1" key="1">
    <citation type="submission" date="2014-11" db="EMBL/GenBank/DDBJ databases">
        <authorList>
            <person name="Amaro Gonzalez C."/>
        </authorList>
    </citation>
    <scope>NUCLEOTIDE SEQUENCE</scope>
</reference>
<name>A0A0E9WDB9_ANGAN</name>
<sequence>MFRVVQQVYRHAHVNQGHRCKAEKRRKLDLTIFCVSFRRETSQT</sequence>
<accession>A0A0E9WDB9</accession>
<dbReference type="EMBL" id="GBXM01020193">
    <property type="protein sequence ID" value="JAH88384.1"/>
    <property type="molecule type" value="Transcribed_RNA"/>
</dbReference>
<organism evidence="1">
    <name type="scientific">Anguilla anguilla</name>
    <name type="common">European freshwater eel</name>
    <name type="synonym">Muraena anguilla</name>
    <dbReference type="NCBI Taxonomy" id="7936"/>
    <lineage>
        <taxon>Eukaryota</taxon>
        <taxon>Metazoa</taxon>
        <taxon>Chordata</taxon>
        <taxon>Craniata</taxon>
        <taxon>Vertebrata</taxon>
        <taxon>Euteleostomi</taxon>
        <taxon>Actinopterygii</taxon>
        <taxon>Neopterygii</taxon>
        <taxon>Teleostei</taxon>
        <taxon>Anguilliformes</taxon>
        <taxon>Anguillidae</taxon>
        <taxon>Anguilla</taxon>
    </lineage>
</organism>